<dbReference type="Proteomes" id="UP000187464">
    <property type="component" value="Chromosome I"/>
</dbReference>
<dbReference type="InterPro" id="IPR016024">
    <property type="entry name" value="ARM-type_fold"/>
</dbReference>
<evidence type="ECO:0000313" key="3">
    <source>
        <dbReference type="EMBL" id="SCD19892.1"/>
    </source>
</evidence>
<evidence type="ECO:0000313" key="4">
    <source>
        <dbReference type="Proteomes" id="UP000187464"/>
    </source>
</evidence>
<proteinExistence type="predicted"/>
<feature type="domain" description="3-keto-alpha-glucoside-1,2-lyase/3-keto-2-hydroxy-glucal hydratase" evidence="2">
    <location>
        <begin position="939"/>
        <end position="1126"/>
    </location>
</feature>
<keyword evidence="4" id="KW-1185">Reference proteome</keyword>
<dbReference type="Pfam" id="PF13646">
    <property type="entry name" value="HEAT_2"/>
    <property type="match status" value="2"/>
</dbReference>
<dbReference type="Pfam" id="PF06439">
    <property type="entry name" value="3keto-disac_hyd"/>
    <property type="match status" value="2"/>
</dbReference>
<dbReference type="GO" id="GO:0016787">
    <property type="term" value="F:hydrolase activity"/>
    <property type="evidence" value="ECO:0007669"/>
    <property type="project" value="InterPro"/>
</dbReference>
<sequence>MKHIQLLILCLGLLITSGIQAQLPEGRTKATVIADALAQLPADTPHKYNQVIADLVSTGEEGLLDLIGRMNPPGNQSNESLDYAISGWTHFVANDDTDRSIAAGAFEKALNQPLDKEVKAFLIRQLRTIATDDNVDVLSTFLRDEYLSDPAAQALVSIGTEKAGNALLAALTASNDEKIRLNLANAIGQSGYQKAEPALLGLLNQNPSEAMRKVLLNALGNMGSTESLKVLRNAAENAGYAYRKDNATASYISLLGRLNSTGPKLVKKEAEKLLATGKKLGKQDIRIAATKLILTQPTVKKEDVLKNAIKDGDITYLSGVLSLYPFQDDRKSTELVQTTLASTKSPEVQTVLIYWLGNHNIKASIPQIARLARSSGSMVQKAATLSLARLGGKEALIALASLLKSSNDETVTLAKDALSAYNGDISYTLASVFEDSSDTGKTAILELIANRKMENQYNLVYNQMFSSNTTVKTAAANTLRDVSTDKNLSDLFTLLEREDVTYVPAIQQAINAALSHLPVERQLPLVTERMKNSPNKHLYYTALANNESRQAMDIITNAYATATGAEKEAAFDALTHWKSFHVIYPLLDIARNSKDKRELEKVTDALVSVIRNSGQTGAVKYLYLRETMQFAQTDKQKKDILRLIGNTGQYQALLYVAPYMDESTLKETAAVAAMNIAINEPSFAGTETTRILDKVSKTLSNPDADYQRQSIVKYLAENPTEGGFVSLFNGKNLDGWKGLVENPIKRAKMSQRELAAAQAKADKEAARDWKVEDGNIIFDGTGYNNLCTDKQYGDFEMLIDWKLYPGPEPDAGIYLRGTPQVQVWDTARTNVGAEVGSGGLYNNQQNPSKPLKVADQKVGEWNTFLIRMIGERVSVWLNGELVTDNVILENFWDRTQPIFPVEQIELQAHGSKVAYRDIFIKEIPRPEPFKLSSEEEKEGFRILFDGTNLDQWTGNKKDYAVESGNIVLHPSKGSGGNLYTKDQFDNFVFRFEFMLTPGANNGLGIRAPLEGDAAYQGMELQILDNDAPIYEKLAIYQYHGSVYGVIPAKRGFLKPVGEWNYQEVIANGDHIKVILNGTTILDGNIREASKNGTIDKREHPGLLNKTGHIGFLGHGSKVKFRNIRIKELQ</sequence>
<protein>
    <recommendedName>
        <fullName evidence="2">3-keto-alpha-glucoside-1,2-lyase/3-keto-2-hydroxy-glucal hydratase domain-containing protein</fullName>
    </recommendedName>
</protein>
<dbReference type="SUPFAM" id="SSF48371">
    <property type="entry name" value="ARM repeat"/>
    <property type="match status" value="1"/>
</dbReference>
<dbReference type="STRING" id="1642647.PSM36_1067"/>
<dbReference type="Gene3D" id="2.60.120.560">
    <property type="entry name" value="Exo-inulinase, domain 1"/>
    <property type="match status" value="2"/>
</dbReference>
<keyword evidence="1" id="KW-0732">Signal</keyword>
<dbReference type="InterPro" id="IPR011989">
    <property type="entry name" value="ARM-like"/>
</dbReference>
<accession>A0A1R3T1E9</accession>
<dbReference type="KEGG" id="psac:PSM36_1067"/>
<feature type="domain" description="3-keto-alpha-glucoside-1,2-lyase/3-keto-2-hydroxy-glucal hydratase" evidence="2">
    <location>
        <begin position="723"/>
        <end position="921"/>
    </location>
</feature>
<evidence type="ECO:0000256" key="1">
    <source>
        <dbReference type="SAM" id="SignalP"/>
    </source>
</evidence>
<feature type="signal peptide" evidence="1">
    <location>
        <begin position="1"/>
        <end position="21"/>
    </location>
</feature>
<dbReference type="SMART" id="SM00567">
    <property type="entry name" value="EZ_HEAT"/>
    <property type="match status" value="4"/>
</dbReference>
<feature type="chain" id="PRO_5012028838" description="3-keto-alpha-glucoside-1,2-lyase/3-keto-2-hydroxy-glucal hydratase domain-containing protein" evidence="1">
    <location>
        <begin position="22"/>
        <end position="1129"/>
    </location>
</feature>
<dbReference type="AlphaFoldDB" id="A0A1R3T1E9"/>
<evidence type="ECO:0000259" key="2">
    <source>
        <dbReference type="Pfam" id="PF06439"/>
    </source>
</evidence>
<dbReference type="Gene3D" id="1.25.10.10">
    <property type="entry name" value="Leucine-rich Repeat Variant"/>
    <property type="match status" value="2"/>
</dbReference>
<dbReference type="InterPro" id="IPR004155">
    <property type="entry name" value="PBS_lyase_HEAT"/>
</dbReference>
<reference evidence="3 4" key="1">
    <citation type="submission" date="2016-08" db="EMBL/GenBank/DDBJ databases">
        <authorList>
            <person name="Seilhamer J.J."/>
        </authorList>
    </citation>
    <scope>NUCLEOTIDE SEQUENCE [LARGE SCALE GENOMIC DNA]</scope>
    <source>
        <strain evidence="3">M3/6</strain>
    </source>
</reference>
<dbReference type="RefSeq" id="WP_076929469.1">
    <property type="nucleotide sequence ID" value="NZ_LT605205.1"/>
</dbReference>
<dbReference type="InterPro" id="IPR010496">
    <property type="entry name" value="AL/BT2_dom"/>
</dbReference>
<gene>
    <name evidence="3" type="ORF">PSM36_1067</name>
</gene>
<dbReference type="EMBL" id="LT605205">
    <property type="protein sequence ID" value="SCD19892.1"/>
    <property type="molecule type" value="Genomic_DNA"/>
</dbReference>
<organism evidence="3 4">
    <name type="scientific">Proteiniphilum saccharofermentans</name>
    <dbReference type="NCBI Taxonomy" id="1642647"/>
    <lineage>
        <taxon>Bacteria</taxon>
        <taxon>Pseudomonadati</taxon>
        <taxon>Bacteroidota</taxon>
        <taxon>Bacteroidia</taxon>
        <taxon>Bacteroidales</taxon>
        <taxon>Dysgonomonadaceae</taxon>
        <taxon>Proteiniphilum</taxon>
    </lineage>
</organism>
<name>A0A1R3T1E9_9BACT</name>